<evidence type="ECO:0000313" key="2">
    <source>
        <dbReference type="Proteomes" id="UP001578633"/>
    </source>
</evidence>
<name>A0ABR3UWZ9_9PLEO</name>
<dbReference type="EMBL" id="JBHGVX010000001">
    <property type="protein sequence ID" value="KAL1800978.1"/>
    <property type="molecule type" value="Genomic_DNA"/>
</dbReference>
<sequence>MEYQNPNLPQASYEGPASNQQVPFTIEPCTNTFRDDGKYGPGMFHLLKCGHIVAIDGGDTRCGINCQDTINIAQSSLFRTPDDLQPLTEVQRPDFLYCEVCKGSGPQLHPTVFATAAMTGPVTKMVLTPF</sequence>
<gene>
    <name evidence="1" type="ORF">ACET3X_001320</name>
</gene>
<protein>
    <submittedName>
        <fullName evidence="1">Uncharacterized protein</fullName>
    </submittedName>
</protein>
<accession>A0ABR3UWZ9</accession>
<keyword evidence="2" id="KW-1185">Reference proteome</keyword>
<dbReference type="Proteomes" id="UP001578633">
    <property type="component" value="Chromosome 1"/>
</dbReference>
<dbReference type="GeneID" id="96081642"/>
<comment type="caution">
    <text evidence="1">The sequence shown here is derived from an EMBL/GenBank/DDBJ whole genome shotgun (WGS) entry which is preliminary data.</text>
</comment>
<reference evidence="1 2" key="1">
    <citation type="submission" date="2024-09" db="EMBL/GenBank/DDBJ databases">
        <title>T2T genomes of carrot and Alternaria dauci and their utility for understanding host-pathogen interaction during carrot leaf blight disease.</title>
        <authorList>
            <person name="Liu W."/>
            <person name="Xu S."/>
            <person name="Ou C."/>
            <person name="Liu X."/>
            <person name="Zhuang F."/>
            <person name="Deng X.W."/>
        </authorList>
    </citation>
    <scope>NUCLEOTIDE SEQUENCE [LARGE SCALE GENOMIC DNA]</scope>
    <source>
        <strain evidence="1 2">A2016</strain>
    </source>
</reference>
<organism evidence="1 2">
    <name type="scientific">Alternaria dauci</name>
    <dbReference type="NCBI Taxonomy" id="48095"/>
    <lineage>
        <taxon>Eukaryota</taxon>
        <taxon>Fungi</taxon>
        <taxon>Dikarya</taxon>
        <taxon>Ascomycota</taxon>
        <taxon>Pezizomycotina</taxon>
        <taxon>Dothideomycetes</taxon>
        <taxon>Pleosporomycetidae</taxon>
        <taxon>Pleosporales</taxon>
        <taxon>Pleosporineae</taxon>
        <taxon>Pleosporaceae</taxon>
        <taxon>Alternaria</taxon>
        <taxon>Alternaria sect. Porri</taxon>
    </lineage>
</organism>
<proteinExistence type="predicted"/>
<dbReference type="RefSeq" id="XP_069311562.1">
    <property type="nucleotide sequence ID" value="XM_069446598.1"/>
</dbReference>
<evidence type="ECO:0000313" key="1">
    <source>
        <dbReference type="EMBL" id="KAL1800978.1"/>
    </source>
</evidence>